<name>A0A399FAB2_9DEIN</name>
<dbReference type="GO" id="GO:0005829">
    <property type="term" value="C:cytosol"/>
    <property type="evidence" value="ECO:0007669"/>
    <property type="project" value="TreeGrafter"/>
</dbReference>
<keyword evidence="3" id="KW-1185">Reference proteome</keyword>
<accession>A0A399FAB2</accession>
<protein>
    <recommendedName>
        <fullName evidence="1">Cytokinin riboside 5'-monophosphate phosphoribohydrolase</fullName>
        <ecNumber evidence="1">3.2.2.n1</ecNumber>
    </recommendedName>
</protein>
<comment type="caution">
    <text evidence="2">The sequence shown here is derived from an EMBL/GenBank/DDBJ whole genome shotgun (WGS) entry which is preliminary data.</text>
</comment>
<dbReference type="SUPFAM" id="SSF102405">
    <property type="entry name" value="MCP/YpsA-like"/>
    <property type="match status" value="1"/>
</dbReference>
<organism evidence="2 3">
    <name type="scientific">Meiothermus granaticius NBRC 107808</name>
    <dbReference type="NCBI Taxonomy" id="1227551"/>
    <lineage>
        <taxon>Bacteria</taxon>
        <taxon>Thermotogati</taxon>
        <taxon>Deinococcota</taxon>
        <taxon>Deinococci</taxon>
        <taxon>Thermales</taxon>
        <taxon>Thermaceae</taxon>
        <taxon>Meiothermus</taxon>
    </lineage>
</organism>
<keyword evidence="1" id="KW-0203">Cytokinin biosynthesis</keyword>
<dbReference type="EMBL" id="QWLB01000004">
    <property type="protein sequence ID" value="RIH93587.1"/>
    <property type="molecule type" value="Genomic_DNA"/>
</dbReference>
<proteinExistence type="inferred from homology"/>
<dbReference type="InterPro" id="IPR005269">
    <property type="entry name" value="LOG"/>
</dbReference>
<dbReference type="RefSeq" id="WP_119355944.1">
    <property type="nucleotide sequence ID" value="NZ_BJXM01000009.1"/>
</dbReference>
<dbReference type="PANTHER" id="PTHR43393:SF2">
    <property type="entry name" value="CYTOKININ RIBOSIDE 5'-MONOPHOSPHATE PHOSPHORIBOHYDROLASE"/>
    <property type="match status" value="1"/>
</dbReference>
<evidence type="ECO:0000313" key="3">
    <source>
        <dbReference type="Proteomes" id="UP000266178"/>
    </source>
</evidence>
<evidence type="ECO:0000313" key="2">
    <source>
        <dbReference type="EMBL" id="RIH93587.1"/>
    </source>
</evidence>
<dbReference type="AlphaFoldDB" id="A0A399FAB2"/>
<dbReference type="GO" id="GO:0016787">
    <property type="term" value="F:hydrolase activity"/>
    <property type="evidence" value="ECO:0007669"/>
    <property type="project" value="UniProtKB-KW"/>
</dbReference>
<comment type="similarity">
    <text evidence="1">Belongs to the LOG family.</text>
</comment>
<keyword evidence="1" id="KW-0378">Hydrolase</keyword>
<dbReference type="Gene3D" id="3.40.50.450">
    <property type="match status" value="1"/>
</dbReference>
<dbReference type="PANTHER" id="PTHR43393">
    <property type="entry name" value="CYTOKININ RIBOSIDE 5'-MONOPHOSPHATE PHOSPHORIBOHYDROLASE"/>
    <property type="match status" value="1"/>
</dbReference>
<evidence type="ECO:0000256" key="1">
    <source>
        <dbReference type="RuleBase" id="RU363015"/>
    </source>
</evidence>
<dbReference type="OrthoDB" id="9801098at2"/>
<dbReference type="InterPro" id="IPR052341">
    <property type="entry name" value="LOG_family_nucleotidases"/>
</dbReference>
<dbReference type="Pfam" id="PF03641">
    <property type="entry name" value="Lysine_decarbox"/>
    <property type="match status" value="1"/>
</dbReference>
<dbReference type="GO" id="GO:0009691">
    <property type="term" value="P:cytokinin biosynthetic process"/>
    <property type="evidence" value="ECO:0007669"/>
    <property type="project" value="UniProtKB-UniRule"/>
</dbReference>
<gene>
    <name evidence="2" type="primary">yvdD</name>
    <name evidence="2" type="ORF">Mgrana_00411</name>
</gene>
<dbReference type="InterPro" id="IPR031100">
    <property type="entry name" value="LOG_fam"/>
</dbReference>
<dbReference type="EC" id="3.2.2.n1" evidence="1"/>
<sequence length="230" mass="25466">MRPPTEIDQTPPELKPELDKLHHEDSWRLWRMVSEIVEGFEVLSSLNVPLVSVFGSARFGPENPHYAQAEYLGRRLVEAGFGVVTGGGPGLMEAVNKGAYQAGGISVGLNIRLPHEQVANPYQTHALTYRYFFTRKLMFVRYASAFVTLPGGLGSLDELAEVLVLVQTGKVHRFPIFALPKGYWSGLVDWIQGTLLQERAISPEDLSLIQLVNSAEEILEVLTNPNGIDP</sequence>
<reference evidence="2 3" key="1">
    <citation type="submission" date="2018-08" db="EMBL/GenBank/DDBJ databases">
        <title>Meiothermus granaticius genome AF-68 sequencing project.</title>
        <authorList>
            <person name="Da Costa M.S."/>
            <person name="Albuquerque L."/>
            <person name="Raposo P."/>
            <person name="Froufe H.J.C."/>
            <person name="Barroso C.S."/>
            <person name="Egas C."/>
        </authorList>
    </citation>
    <scope>NUCLEOTIDE SEQUENCE [LARGE SCALE GENOMIC DNA]</scope>
    <source>
        <strain evidence="2 3">AF-68</strain>
    </source>
</reference>
<dbReference type="Proteomes" id="UP000266178">
    <property type="component" value="Unassembled WGS sequence"/>
</dbReference>
<dbReference type="NCBIfam" id="TIGR00730">
    <property type="entry name" value="Rossman fold protein, TIGR00730 family"/>
    <property type="match status" value="1"/>
</dbReference>